<feature type="compositionally biased region" description="Basic and acidic residues" evidence="1">
    <location>
        <begin position="292"/>
        <end position="333"/>
    </location>
</feature>
<feature type="compositionally biased region" description="Basic and acidic residues" evidence="1">
    <location>
        <begin position="1378"/>
        <end position="1388"/>
    </location>
</feature>
<feature type="compositionally biased region" description="Basic and acidic residues" evidence="1">
    <location>
        <begin position="441"/>
        <end position="475"/>
    </location>
</feature>
<feature type="compositionally biased region" description="Basic and acidic residues" evidence="1">
    <location>
        <begin position="845"/>
        <end position="858"/>
    </location>
</feature>
<feature type="compositionally biased region" description="Basic and acidic residues" evidence="1">
    <location>
        <begin position="423"/>
        <end position="434"/>
    </location>
</feature>
<feature type="compositionally biased region" description="Polar residues" evidence="1">
    <location>
        <begin position="975"/>
        <end position="997"/>
    </location>
</feature>
<dbReference type="EMBL" id="JBFDAA010000012">
    <property type="protein sequence ID" value="KAL1123065.1"/>
    <property type="molecule type" value="Genomic_DNA"/>
</dbReference>
<reference evidence="2 3" key="1">
    <citation type="submission" date="2024-07" db="EMBL/GenBank/DDBJ databases">
        <title>Chromosome-level genome assembly of the water stick insect Ranatra chinensis (Heteroptera: Nepidae).</title>
        <authorList>
            <person name="Liu X."/>
        </authorList>
    </citation>
    <scope>NUCLEOTIDE SEQUENCE [LARGE SCALE GENOMIC DNA]</scope>
    <source>
        <strain evidence="2">Cailab_2021Rc</strain>
        <tissue evidence="2">Muscle</tissue>
    </source>
</reference>
<gene>
    <name evidence="2" type="ORF">AAG570_002153</name>
</gene>
<feature type="compositionally biased region" description="Basic and acidic residues" evidence="1">
    <location>
        <begin position="1266"/>
        <end position="1278"/>
    </location>
</feature>
<feature type="compositionally biased region" description="Basic and acidic residues" evidence="1">
    <location>
        <begin position="551"/>
        <end position="563"/>
    </location>
</feature>
<feature type="compositionally biased region" description="Basic residues" evidence="1">
    <location>
        <begin position="1194"/>
        <end position="1203"/>
    </location>
</feature>
<feature type="compositionally biased region" description="Basic and acidic residues" evidence="1">
    <location>
        <begin position="1340"/>
        <end position="1358"/>
    </location>
</feature>
<feature type="region of interest" description="Disordered" evidence="1">
    <location>
        <begin position="1066"/>
        <end position="1299"/>
    </location>
</feature>
<name>A0ABD0Y6N6_9HEMI</name>
<feature type="compositionally biased region" description="Basic residues" evidence="1">
    <location>
        <begin position="1255"/>
        <end position="1265"/>
    </location>
</feature>
<feature type="compositionally biased region" description="Basic and acidic residues" evidence="1">
    <location>
        <begin position="1225"/>
        <end position="1243"/>
    </location>
</feature>
<feature type="region of interest" description="Disordered" evidence="1">
    <location>
        <begin position="266"/>
        <end position="375"/>
    </location>
</feature>
<feature type="compositionally biased region" description="Basic and acidic residues" evidence="1">
    <location>
        <begin position="512"/>
        <end position="537"/>
    </location>
</feature>
<feature type="region of interest" description="Disordered" evidence="1">
    <location>
        <begin position="389"/>
        <end position="999"/>
    </location>
</feature>
<evidence type="ECO:0000313" key="3">
    <source>
        <dbReference type="Proteomes" id="UP001558652"/>
    </source>
</evidence>
<protein>
    <submittedName>
        <fullName evidence="2">Uncharacterized protein</fullName>
    </submittedName>
</protein>
<feature type="compositionally biased region" description="Basic residues" evidence="1">
    <location>
        <begin position="1126"/>
        <end position="1136"/>
    </location>
</feature>
<sequence>MLADPRSAALRPTYTDGKSVRMFYYNVLNHSQGFTKPLFVLRRDEIVAFSLRTSSSSTDYRTSLVGKEDTFVAAMSSNYPPVLERLAEKGVDVRAPEAEPLVVDRRRMDADAARSGSLVQCRTCHRWFLPARVMVHEDVCTVEFDVMFSDRYDELYARWSKTPYYQAVKRSLNVFPYPPSEKNHETSLADTDQEELCRQQVRRGGWNLETECHRTSSAEMALFRRLTTYNWREAHDDMITQIYALKTRVQNSLRTVIKNEGIKFKPKSTVVSGPGSETELELSPIPVQNSLRPEKSESSVKYKERKSFFKGPNKEAHAEDQGRTGGESFKDGNIHPLAQHDASGRNYRRRKDTHERKKKVVNSERYPEKTHTKRKEEMTISEFYLHIHRRGKRAQTKIEKPTRSEHKRMTEKEIVPTFPEGKSPLKNDESRRFQDQNLVELRGETYKNRPMRERKVKNKDEEMKDTAVGKQRENVKYGGNEGKHKRSRGPSRGSAQGEIDKYQIKPKGGQKPVEKYTKEGRRKEREGDSGSRAHREPNTNMGGPRTSVAEMRMRGVAREDSAIAHRKYEKRRSREDKGRGVKRQYGDTKNREPSESRQERGREHRSSWLEEGNQDRDRYLTSGKQKSREGESSLSSGFKSVQSNAEFYSESRTSDVSIEGDREKEINKGKSREERGGYGEETEKLNEDFLKEKPQYQTIHQEQPRGSTSRGSSESQQRSKSKRRNSSLNENNKERYERRFTYGKQKGLESESSWSQISTAQAQPGKSKGDRQRNGKEEPGDNREDAEKVQVYLLKERPQRQSVYLELNGKSNDATGSRRHSESRKPRGSASRGKTENVSGDDIGVNEKREISIKDVRRVSKLKSIMDGYNENLRESLSGHVLRELSSKRDADRIRKSSSRHSGLSRRTTPVSSASNTHVGLEGRPRRRESLKEKGGSKRKTQRDSYLSSGGHDSARRDSFFRRRRSEGADKAGNSDESLLDQTGTALPTGSATNSKSRGIRRDSLAQTKVKLSKSNKATRDSVDSFKSRHRFNDEPWKIMENNPMAYKLALEGGLAIDVFRRAAADARKHSHRKDRLTEPRRRYHKLSSKSAVSGSVGEEQSEKDTSVTEHTHRKASTSRRTEKTQRHRERGKRSSHTLDVSGNGGTEQNSTNQIGKEDKVNNLNGEQGSKLREGTTRSFSLMKSGEIDSNEKSKRKHPKNSRKSAEEVLAQKSRDNGVSRWRHTQRDTSREYRHSYGFKLKENPSNMDSSTQWKTRHKKTKDKRNKSGKERRDESRKGTVNTAKAVSQQPRDVSNSGKDYKEVKPILIRYRGKDRKHTAGDDTRQLPGLSTKGEVAHSVPEHHNSKEWRPSRGDVKSGGRRVTIQRHHVVIPPASEEEGRGRARGEL</sequence>
<feature type="compositionally biased region" description="Basic and acidic residues" evidence="1">
    <location>
        <begin position="921"/>
        <end position="936"/>
    </location>
</feature>
<feature type="compositionally biased region" description="Low complexity" evidence="1">
    <location>
        <begin position="705"/>
        <end position="718"/>
    </location>
</feature>
<feature type="compositionally biased region" description="Basic and acidic residues" evidence="1">
    <location>
        <begin position="572"/>
        <end position="619"/>
    </location>
</feature>
<feature type="compositionally biased region" description="Basic and acidic residues" evidence="1">
    <location>
        <begin position="953"/>
        <end position="974"/>
    </location>
</feature>
<comment type="caution">
    <text evidence="2">The sequence shown here is derived from an EMBL/GenBank/DDBJ whole genome shotgun (WGS) entry which is preliminary data.</text>
</comment>
<feature type="region of interest" description="Disordered" evidence="1">
    <location>
        <begin position="1008"/>
        <end position="1027"/>
    </location>
</feature>
<feature type="compositionally biased region" description="Basic and acidic residues" evidence="1">
    <location>
        <begin position="731"/>
        <end position="740"/>
    </location>
</feature>
<evidence type="ECO:0000256" key="1">
    <source>
        <dbReference type="SAM" id="MobiDB-lite"/>
    </source>
</evidence>
<feature type="compositionally biased region" description="Basic and acidic residues" evidence="1">
    <location>
        <begin position="396"/>
        <end position="414"/>
    </location>
</feature>
<feature type="compositionally biased region" description="Basic and acidic residues" evidence="1">
    <location>
        <begin position="1101"/>
        <end position="1111"/>
    </location>
</feature>
<feature type="compositionally biased region" description="Basic and acidic residues" evidence="1">
    <location>
        <begin position="361"/>
        <end position="375"/>
    </location>
</feature>
<organism evidence="2 3">
    <name type="scientific">Ranatra chinensis</name>
    <dbReference type="NCBI Taxonomy" id="642074"/>
    <lineage>
        <taxon>Eukaryota</taxon>
        <taxon>Metazoa</taxon>
        <taxon>Ecdysozoa</taxon>
        <taxon>Arthropoda</taxon>
        <taxon>Hexapoda</taxon>
        <taxon>Insecta</taxon>
        <taxon>Pterygota</taxon>
        <taxon>Neoptera</taxon>
        <taxon>Paraneoptera</taxon>
        <taxon>Hemiptera</taxon>
        <taxon>Heteroptera</taxon>
        <taxon>Panheteroptera</taxon>
        <taxon>Nepomorpha</taxon>
        <taxon>Nepidae</taxon>
        <taxon>Ranatrinae</taxon>
        <taxon>Ranatra</taxon>
    </lineage>
</organism>
<feature type="compositionally biased region" description="Basic and acidic residues" evidence="1">
    <location>
        <begin position="767"/>
        <end position="799"/>
    </location>
</feature>
<feature type="compositionally biased region" description="Polar residues" evidence="1">
    <location>
        <begin position="632"/>
        <end position="656"/>
    </location>
</feature>
<feature type="compositionally biased region" description="Polar residues" evidence="1">
    <location>
        <begin position="1279"/>
        <end position="1298"/>
    </location>
</feature>
<dbReference type="Proteomes" id="UP001558652">
    <property type="component" value="Unassembled WGS sequence"/>
</dbReference>
<feature type="compositionally biased region" description="Basic and acidic residues" evidence="1">
    <location>
        <begin position="881"/>
        <end position="895"/>
    </location>
</feature>
<feature type="region of interest" description="Disordered" evidence="1">
    <location>
        <begin position="1315"/>
        <end position="1388"/>
    </location>
</feature>
<feature type="compositionally biased region" description="Basic and acidic residues" evidence="1">
    <location>
        <begin position="1018"/>
        <end position="1027"/>
    </location>
</feature>
<accession>A0ABD0Y6N6</accession>
<feature type="compositionally biased region" description="Basic residues" evidence="1">
    <location>
        <begin position="346"/>
        <end position="360"/>
    </location>
</feature>
<feature type="compositionally biased region" description="Polar residues" evidence="1">
    <location>
        <begin position="750"/>
        <end position="764"/>
    </location>
</feature>
<feature type="compositionally biased region" description="Basic and acidic residues" evidence="1">
    <location>
        <begin position="659"/>
        <end position="694"/>
    </location>
</feature>
<keyword evidence="3" id="KW-1185">Reference proteome</keyword>
<feature type="compositionally biased region" description="Polar residues" evidence="1">
    <location>
        <begin position="900"/>
        <end position="918"/>
    </location>
</feature>
<evidence type="ECO:0000313" key="2">
    <source>
        <dbReference type="EMBL" id="KAL1123065.1"/>
    </source>
</evidence>
<feature type="compositionally biased region" description="Polar residues" evidence="1">
    <location>
        <begin position="1244"/>
        <end position="1254"/>
    </location>
</feature>
<proteinExistence type="predicted"/>